<dbReference type="InterPro" id="IPR051213">
    <property type="entry name" value="START_lipid_transfer"/>
</dbReference>
<gene>
    <name evidence="1" type="ORF">EANT1437_LOCUS14627</name>
</gene>
<name>A0A7S2SFG2_9STRA</name>
<dbReference type="AlphaFoldDB" id="A0A7S2SFG2"/>
<dbReference type="InterPro" id="IPR023393">
    <property type="entry name" value="START-like_dom_sf"/>
</dbReference>
<sequence length="191" mass="21444">MANDDYTKLQGFMNMNDGWAATKNTDTKGDGFTVTTVTRTHEKVPLSKSTIVLENVDVAKFAEAYLGSYDKDPDASEYKLVEKDDTSAVHYLRYKVPIPFVSDRDMLIKGTASDVPEGTFIFVGSTEHADKPEVKKVVRIKFWLGGLLVQDGSNAKFTVCQYSDAQQKMLNSFDPEDIINDMKNAFKMMKK</sequence>
<protein>
    <recommendedName>
        <fullName evidence="2">START domain-containing protein</fullName>
    </recommendedName>
</protein>
<reference evidence="1" key="1">
    <citation type="submission" date="2021-01" db="EMBL/GenBank/DDBJ databases">
        <authorList>
            <person name="Corre E."/>
            <person name="Pelletier E."/>
            <person name="Niang G."/>
            <person name="Scheremetjew M."/>
            <person name="Finn R."/>
            <person name="Kale V."/>
            <person name="Holt S."/>
            <person name="Cochrane G."/>
            <person name="Meng A."/>
            <person name="Brown T."/>
            <person name="Cohen L."/>
        </authorList>
    </citation>
    <scope>NUCLEOTIDE SEQUENCE</scope>
    <source>
        <strain evidence="1">CCMP1452</strain>
    </source>
</reference>
<organism evidence="1">
    <name type="scientific">Eucampia antarctica</name>
    <dbReference type="NCBI Taxonomy" id="49252"/>
    <lineage>
        <taxon>Eukaryota</taxon>
        <taxon>Sar</taxon>
        <taxon>Stramenopiles</taxon>
        <taxon>Ochrophyta</taxon>
        <taxon>Bacillariophyta</taxon>
        <taxon>Mediophyceae</taxon>
        <taxon>Biddulphiophycidae</taxon>
        <taxon>Hemiaulales</taxon>
        <taxon>Hemiaulaceae</taxon>
        <taxon>Eucampia</taxon>
    </lineage>
</organism>
<dbReference type="SUPFAM" id="SSF55961">
    <property type="entry name" value="Bet v1-like"/>
    <property type="match status" value="1"/>
</dbReference>
<evidence type="ECO:0000313" key="1">
    <source>
        <dbReference type="EMBL" id="CAD9698600.1"/>
    </source>
</evidence>
<dbReference type="PANTHER" id="PTHR19308:SF14">
    <property type="entry name" value="START DOMAIN-CONTAINING PROTEIN"/>
    <property type="match status" value="1"/>
</dbReference>
<dbReference type="PANTHER" id="PTHR19308">
    <property type="entry name" value="PHOSPHATIDYLCHOLINE TRANSFER PROTEIN"/>
    <property type="match status" value="1"/>
</dbReference>
<dbReference type="Gene3D" id="3.30.530.20">
    <property type="match status" value="1"/>
</dbReference>
<dbReference type="EMBL" id="HBHI01028575">
    <property type="protein sequence ID" value="CAD9698600.1"/>
    <property type="molecule type" value="Transcribed_RNA"/>
</dbReference>
<accession>A0A7S2SFG2</accession>
<evidence type="ECO:0008006" key="2">
    <source>
        <dbReference type="Google" id="ProtNLM"/>
    </source>
</evidence>
<proteinExistence type="predicted"/>